<evidence type="ECO:0000313" key="1">
    <source>
        <dbReference type="EMBL" id="KKL60655.1"/>
    </source>
</evidence>
<sequence>MAYKGSAREAARRREQFAKLNERADVFEAQKLCRACGAEAELDHKWCWDHLRYFRQYQRDRRARLKRAALCVECGKRPPDKDNQHCAKCRRRTQVRYRERRKQQGK</sequence>
<name>A0A0F9FTG6_9ZZZZ</name>
<protein>
    <submittedName>
        <fullName evidence="1">Uncharacterized protein</fullName>
    </submittedName>
</protein>
<reference evidence="1" key="1">
    <citation type="journal article" date="2015" name="Nature">
        <title>Complex archaea that bridge the gap between prokaryotes and eukaryotes.</title>
        <authorList>
            <person name="Spang A."/>
            <person name="Saw J.H."/>
            <person name="Jorgensen S.L."/>
            <person name="Zaremba-Niedzwiedzka K."/>
            <person name="Martijn J."/>
            <person name="Lind A.E."/>
            <person name="van Eijk R."/>
            <person name="Schleper C."/>
            <person name="Guy L."/>
            <person name="Ettema T.J."/>
        </authorList>
    </citation>
    <scope>NUCLEOTIDE SEQUENCE</scope>
</reference>
<organism evidence="1">
    <name type="scientific">marine sediment metagenome</name>
    <dbReference type="NCBI Taxonomy" id="412755"/>
    <lineage>
        <taxon>unclassified sequences</taxon>
        <taxon>metagenomes</taxon>
        <taxon>ecological metagenomes</taxon>
    </lineage>
</organism>
<proteinExistence type="predicted"/>
<accession>A0A0F9FTG6</accession>
<gene>
    <name evidence="1" type="ORF">LCGC14_2203150</name>
</gene>
<dbReference type="AlphaFoldDB" id="A0A0F9FTG6"/>
<dbReference type="EMBL" id="LAZR01029075">
    <property type="protein sequence ID" value="KKL60655.1"/>
    <property type="molecule type" value="Genomic_DNA"/>
</dbReference>
<comment type="caution">
    <text evidence="1">The sequence shown here is derived from an EMBL/GenBank/DDBJ whole genome shotgun (WGS) entry which is preliminary data.</text>
</comment>